<proteinExistence type="inferred from homology"/>
<reference evidence="12 13" key="1">
    <citation type="submission" date="2012-10" db="EMBL/GenBank/DDBJ databases">
        <authorList>
            <person name="Zafar N."/>
            <person name="Inman J."/>
            <person name="Hall N."/>
            <person name="Lorenzi H."/>
            <person name="Caler E."/>
        </authorList>
    </citation>
    <scope>NUCLEOTIDE SEQUENCE [LARGE SCALE GENOMIC DNA]</scope>
    <source>
        <strain evidence="12 13">IP1</strain>
    </source>
</reference>
<evidence type="ECO:0000256" key="1">
    <source>
        <dbReference type="ARBA" id="ARBA00002025"/>
    </source>
</evidence>
<dbReference type="EC" id="6.1.1.1" evidence="3"/>
<evidence type="ECO:0000313" key="12">
    <source>
        <dbReference type="EMBL" id="ELP86277.1"/>
    </source>
</evidence>
<evidence type="ECO:0000256" key="11">
    <source>
        <dbReference type="RuleBase" id="RU363036"/>
    </source>
</evidence>
<dbReference type="AlphaFoldDB" id="A0A0A1TY01"/>
<dbReference type="Proteomes" id="UP000014680">
    <property type="component" value="Unassembled WGS sequence"/>
</dbReference>
<evidence type="ECO:0000256" key="4">
    <source>
        <dbReference type="ARBA" id="ARBA00022598"/>
    </source>
</evidence>
<dbReference type="PIRSF" id="PIRSF006588">
    <property type="entry name" value="TyrRS_arch_euk"/>
    <property type="match status" value="1"/>
</dbReference>
<dbReference type="OrthoDB" id="197206at2759"/>
<dbReference type="FunFam" id="3.40.50.620:FF:000085">
    <property type="entry name" value="Tyrosine--tRNA ligase 1 cytoplasmic"/>
    <property type="match status" value="1"/>
</dbReference>
<dbReference type="PANTHER" id="PTHR46264:SF4">
    <property type="entry name" value="TYROSINE--TRNA LIGASE, CYTOPLASMIC"/>
    <property type="match status" value="1"/>
</dbReference>
<keyword evidence="8 11" id="KW-0030">Aminoacyl-tRNA synthetase</keyword>
<organism evidence="12 13">
    <name type="scientific">Entamoeba invadens IP1</name>
    <dbReference type="NCBI Taxonomy" id="370355"/>
    <lineage>
        <taxon>Eukaryota</taxon>
        <taxon>Amoebozoa</taxon>
        <taxon>Evosea</taxon>
        <taxon>Archamoebae</taxon>
        <taxon>Mastigamoebida</taxon>
        <taxon>Entamoebidae</taxon>
        <taxon>Entamoeba</taxon>
    </lineage>
</organism>
<gene>
    <name evidence="12" type="ORF">EIN_114210</name>
</gene>
<sequence>MATAYPSGLTDAEIDVRMKKMLSIAEECDTTKDLHEMLVQKKNFVAYNGFEPSGRIHIAQAILTVHNANTLYECGGKFKIYIADWFAQLNHKMGGDLEKIRVLGKYFIEVFKACGLKEDAAEFIWASDLIQNSKTYWPTVLDVATKNSVNRITRCSQIMGRGEKEALTTSQLFYPCMQCADIFEMNVDICQLGLDQRKVNMLAREYAATMKKTSPIILSHHMLMGLKGPKAGKMSKSIPDSAIFMDDSFDEIKRKMMKAFCTDEVKENPVFEYIRYIILPFLGKAKLCGKEYTFQEVCPEFGQKDEKGVALIATPTFAEEFKTMDKKQLKEDVAGLINDIIEPVRKHFETEEGKKLLETIKSFSVTR</sequence>
<dbReference type="GO" id="GO:0005524">
    <property type="term" value="F:ATP binding"/>
    <property type="evidence" value="ECO:0007669"/>
    <property type="project" value="UniProtKB-KW"/>
</dbReference>
<evidence type="ECO:0000256" key="3">
    <source>
        <dbReference type="ARBA" id="ARBA00013160"/>
    </source>
</evidence>
<accession>A0A0A1TY01</accession>
<keyword evidence="4 11" id="KW-0436">Ligase</keyword>
<comment type="catalytic activity">
    <reaction evidence="10">
        <text>tRNA(Tyr) + L-tyrosine + ATP = L-tyrosyl-tRNA(Tyr) + AMP + diphosphate + H(+)</text>
        <dbReference type="Rhea" id="RHEA:10220"/>
        <dbReference type="Rhea" id="RHEA-COMP:9706"/>
        <dbReference type="Rhea" id="RHEA-COMP:9707"/>
        <dbReference type="ChEBI" id="CHEBI:15378"/>
        <dbReference type="ChEBI" id="CHEBI:30616"/>
        <dbReference type="ChEBI" id="CHEBI:33019"/>
        <dbReference type="ChEBI" id="CHEBI:58315"/>
        <dbReference type="ChEBI" id="CHEBI:78442"/>
        <dbReference type="ChEBI" id="CHEBI:78536"/>
        <dbReference type="ChEBI" id="CHEBI:456215"/>
        <dbReference type="EC" id="6.1.1.1"/>
    </reaction>
</comment>
<dbReference type="EMBL" id="KB207005">
    <property type="protein sequence ID" value="ELP86277.1"/>
    <property type="molecule type" value="Genomic_DNA"/>
</dbReference>
<dbReference type="GeneID" id="14885268"/>
<evidence type="ECO:0000256" key="6">
    <source>
        <dbReference type="ARBA" id="ARBA00022840"/>
    </source>
</evidence>
<keyword evidence="7 11" id="KW-0648">Protein biosynthesis</keyword>
<evidence type="ECO:0000256" key="2">
    <source>
        <dbReference type="ARBA" id="ARBA00005594"/>
    </source>
</evidence>
<dbReference type="InterPro" id="IPR023617">
    <property type="entry name" value="Tyr-tRNA-ligase_arc/euk-type"/>
</dbReference>
<dbReference type="InterPro" id="IPR002305">
    <property type="entry name" value="aa-tRNA-synth_Ic"/>
</dbReference>
<dbReference type="GO" id="GO:0006437">
    <property type="term" value="P:tyrosyl-tRNA aminoacylation"/>
    <property type="evidence" value="ECO:0007669"/>
    <property type="project" value="TreeGrafter"/>
</dbReference>
<dbReference type="InterPro" id="IPR050489">
    <property type="entry name" value="Tyr-tRNA_synthase"/>
</dbReference>
<dbReference type="VEuPathDB" id="AmoebaDB:EIN_114210"/>
<dbReference type="NCBIfam" id="NF006330">
    <property type="entry name" value="PRK08560.1"/>
    <property type="match status" value="1"/>
</dbReference>
<evidence type="ECO:0000256" key="8">
    <source>
        <dbReference type="ARBA" id="ARBA00023146"/>
    </source>
</evidence>
<dbReference type="RefSeq" id="XP_004185623.1">
    <property type="nucleotide sequence ID" value="XM_004185575.1"/>
</dbReference>
<dbReference type="KEGG" id="eiv:EIN_114210"/>
<dbReference type="Gene3D" id="3.40.50.620">
    <property type="entry name" value="HUPs"/>
    <property type="match status" value="2"/>
</dbReference>
<evidence type="ECO:0000256" key="9">
    <source>
        <dbReference type="ARBA" id="ARBA00033323"/>
    </source>
</evidence>
<evidence type="ECO:0000256" key="5">
    <source>
        <dbReference type="ARBA" id="ARBA00022741"/>
    </source>
</evidence>
<comment type="function">
    <text evidence="1">Catalyzes the attachment of tyrosine to tRNA(Tyr) in a two-step reaction: tyrosine is first activated by ATP to form Tyr-AMP and then transferred to the acceptor end of tRNA(Tyr).</text>
</comment>
<evidence type="ECO:0000256" key="10">
    <source>
        <dbReference type="ARBA" id="ARBA00048248"/>
    </source>
</evidence>
<evidence type="ECO:0000313" key="13">
    <source>
        <dbReference type="Proteomes" id="UP000014680"/>
    </source>
</evidence>
<protein>
    <recommendedName>
        <fullName evidence="3">tyrosine--tRNA ligase</fullName>
        <ecNumber evidence="3">6.1.1.1</ecNumber>
    </recommendedName>
    <alternativeName>
        <fullName evidence="9">Tyrosyl-tRNA synthetase</fullName>
    </alternativeName>
</protein>
<comment type="similarity">
    <text evidence="2 11">Belongs to the class-I aminoacyl-tRNA synthetase family.</text>
</comment>
<dbReference type="InterPro" id="IPR014729">
    <property type="entry name" value="Rossmann-like_a/b/a_fold"/>
</dbReference>
<dbReference type="SUPFAM" id="SSF52374">
    <property type="entry name" value="Nucleotidylyl transferase"/>
    <property type="match status" value="1"/>
</dbReference>
<dbReference type="GO" id="GO:0004831">
    <property type="term" value="F:tyrosine-tRNA ligase activity"/>
    <property type="evidence" value="ECO:0007669"/>
    <property type="project" value="UniProtKB-EC"/>
</dbReference>
<evidence type="ECO:0000256" key="7">
    <source>
        <dbReference type="ARBA" id="ARBA00022917"/>
    </source>
</evidence>
<dbReference type="OMA" id="AWINDKG"/>
<name>A0A0A1TY01_ENTIV</name>
<keyword evidence="6 11" id="KW-0067">ATP-binding</keyword>
<keyword evidence="13" id="KW-1185">Reference proteome</keyword>
<keyword evidence="5 11" id="KW-0547">Nucleotide-binding</keyword>
<dbReference type="Pfam" id="PF00579">
    <property type="entry name" value="tRNA-synt_1b"/>
    <property type="match status" value="1"/>
</dbReference>
<dbReference type="GO" id="GO:0005737">
    <property type="term" value="C:cytoplasm"/>
    <property type="evidence" value="ECO:0007669"/>
    <property type="project" value="TreeGrafter"/>
</dbReference>
<dbReference type="PANTHER" id="PTHR46264">
    <property type="entry name" value="TYROSINE-TRNA LIGASE"/>
    <property type="match status" value="1"/>
</dbReference>